<evidence type="ECO:0000256" key="1">
    <source>
        <dbReference type="SAM" id="MobiDB-lite"/>
    </source>
</evidence>
<organism evidence="2">
    <name type="scientific">Phaeodactylum tricornutum</name>
    <name type="common">Diatom</name>
    <dbReference type="NCBI Taxonomy" id="2850"/>
    <lineage>
        <taxon>Eukaryota</taxon>
        <taxon>Sar</taxon>
        <taxon>Stramenopiles</taxon>
        <taxon>Ochrophyta</taxon>
        <taxon>Bacillariophyta</taxon>
        <taxon>Bacillariophyceae</taxon>
        <taxon>Bacillariophycidae</taxon>
        <taxon>Naviculales</taxon>
        <taxon>Phaeodactylaceae</taxon>
        <taxon>Phaeodactylum</taxon>
    </lineage>
</organism>
<name>A0A8J9SPI5_PHATR</name>
<dbReference type="EMBL" id="OU594961">
    <property type="protein sequence ID" value="CAG9285582.1"/>
    <property type="molecule type" value="Genomic_DNA"/>
</dbReference>
<dbReference type="Proteomes" id="UP000836788">
    <property type="component" value="Chromosome 20"/>
</dbReference>
<evidence type="ECO:0000313" key="2">
    <source>
        <dbReference type="EMBL" id="CAG9285582.1"/>
    </source>
</evidence>
<accession>A0A8J9SPI5</accession>
<sequence length="217" mass="24625">MYIDGDSSSWFKAFSGSECSARTRPETGESDVGSSLSKKPPTTVLLQPEPAPYVQFCYDEKQNTLSTILIGNQSKSNYAPLGEDYPDLRSFSSSSTEAWTTCSSSFSVEALTPEDDRPQEIVWLDRSWYFGNDMASRHMHRSLLLKEMDHEDEYSVMYASDDSCQSQGCGKFLRTCALRREKLPQSERYISEQQARRNLQPHRLLGGSYSTYMVLRG</sequence>
<feature type="region of interest" description="Disordered" evidence="1">
    <location>
        <begin position="20"/>
        <end position="43"/>
    </location>
</feature>
<reference evidence="2" key="1">
    <citation type="submission" date="2022-02" db="EMBL/GenBank/DDBJ databases">
        <authorList>
            <person name="Giguere J D."/>
        </authorList>
    </citation>
    <scope>NUCLEOTIDE SEQUENCE</scope>
    <source>
        <strain evidence="2">CCAP 1055/1</strain>
    </source>
</reference>
<gene>
    <name evidence="2" type="ORF">PTTT1_LOCUS29533</name>
</gene>
<dbReference type="AlphaFoldDB" id="A0A8J9SPI5"/>
<proteinExistence type="predicted"/>
<protein>
    <submittedName>
        <fullName evidence="2">Uncharacterized protein</fullName>
    </submittedName>
</protein>